<reference evidence="17 18" key="1">
    <citation type="submission" date="2019-02" db="EMBL/GenBank/DDBJ databases">
        <title>Prokaryotic population dynamics and viral predation in marine succession experiment using metagenomics: the confinement effect.</title>
        <authorList>
            <person name="Haro-Moreno J.M."/>
            <person name="Rodriguez-Valera F."/>
            <person name="Lopez-Perez M."/>
        </authorList>
    </citation>
    <scope>NUCLEOTIDE SEQUENCE [LARGE SCALE GENOMIC DNA]</scope>
    <source>
        <strain evidence="17">MED-G158</strain>
    </source>
</reference>
<dbReference type="SUPFAM" id="SSF47384">
    <property type="entry name" value="Homodimeric domain of signal transducing histidine kinase"/>
    <property type="match status" value="1"/>
</dbReference>
<dbReference type="EMBL" id="SHAH01000130">
    <property type="protein sequence ID" value="RZO73282.1"/>
    <property type="molecule type" value="Genomic_DNA"/>
</dbReference>
<evidence type="ECO:0000259" key="16">
    <source>
        <dbReference type="PROSITE" id="PS50109"/>
    </source>
</evidence>
<evidence type="ECO:0000256" key="1">
    <source>
        <dbReference type="ARBA" id="ARBA00000085"/>
    </source>
</evidence>
<feature type="transmembrane region" description="Helical" evidence="15">
    <location>
        <begin position="12"/>
        <end position="42"/>
    </location>
</feature>
<dbReference type="FunFam" id="3.30.565.10:FF:000006">
    <property type="entry name" value="Sensor histidine kinase WalK"/>
    <property type="match status" value="1"/>
</dbReference>
<keyword evidence="10 17" id="KW-0418">Kinase</keyword>
<dbReference type="PRINTS" id="PR00344">
    <property type="entry name" value="BCTRLSENSOR"/>
</dbReference>
<dbReference type="GO" id="GO:0005886">
    <property type="term" value="C:plasma membrane"/>
    <property type="evidence" value="ECO:0007669"/>
    <property type="project" value="UniProtKB-SubCell"/>
</dbReference>
<evidence type="ECO:0000256" key="9">
    <source>
        <dbReference type="ARBA" id="ARBA00022741"/>
    </source>
</evidence>
<keyword evidence="6" id="KW-0597">Phosphoprotein</keyword>
<dbReference type="FunFam" id="1.10.287.130:FF:000001">
    <property type="entry name" value="Two-component sensor histidine kinase"/>
    <property type="match status" value="1"/>
</dbReference>
<dbReference type="InterPro" id="IPR003661">
    <property type="entry name" value="HisK_dim/P_dom"/>
</dbReference>
<organism evidence="17 18">
    <name type="scientific">OM182 bacterium</name>
    <dbReference type="NCBI Taxonomy" id="2510334"/>
    <lineage>
        <taxon>Bacteria</taxon>
        <taxon>Pseudomonadati</taxon>
        <taxon>Pseudomonadota</taxon>
        <taxon>Gammaproteobacteria</taxon>
        <taxon>OMG group</taxon>
        <taxon>OM182 clade</taxon>
    </lineage>
</organism>
<dbReference type="PROSITE" id="PS50109">
    <property type="entry name" value="HIS_KIN"/>
    <property type="match status" value="1"/>
</dbReference>
<dbReference type="GO" id="GO:0005524">
    <property type="term" value="F:ATP binding"/>
    <property type="evidence" value="ECO:0007669"/>
    <property type="project" value="UniProtKB-KW"/>
</dbReference>
<keyword evidence="4" id="KW-0813">Transport</keyword>
<evidence type="ECO:0000256" key="8">
    <source>
        <dbReference type="ARBA" id="ARBA00022692"/>
    </source>
</evidence>
<dbReference type="Proteomes" id="UP000320404">
    <property type="component" value="Unassembled WGS sequence"/>
</dbReference>
<dbReference type="GO" id="GO:0016036">
    <property type="term" value="P:cellular response to phosphate starvation"/>
    <property type="evidence" value="ECO:0007669"/>
    <property type="project" value="TreeGrafter"/>
</dbReference>
<dbReference type="PANTHER" id="PTHR45453:SF1">
    <property type="entry name" value="PHOSPHATE REGULON SENSOR PROTEIN PHOR"/>
    <property type="match status" value="1"/>
</dbReference>
<dbReference type="InterPro" id="IPR036890">
    <property type="entry name" value="HATPase_C_sf"/>
</dbReference>
<dbReference type="SMART" id="SM00387">
    <property type="entry name" value="HATPase_c"/>
    <property type="match status" value="1"/>
</dbReference>
<evidence type="ECO:0000256" key="2">
    <source>
        <dbReference type="ARBA" id="ARBA00004236"/>
    </source>
</evidence>
<proteinExistence type="predicted"/>
<evidence type="ECO:0000256" key="10">
    <source>
        <dbReference type="ARBA" id="ARBA00022777"/>
    </source>
</evidence>
<dbReference type="InterPro" id="IPR050351">
    <property type="entry name" value="BphY/WalK/GraS-like"/>
</dbReference>
<keyword evidence="7" id="KW-0808">Transferase</keyword>
<dbReference type="Pfam" id="PF02518">
    <property type="entry name" value="HATPase_c"/>
    <property type="match status" value="1"/>
</dbReference>
<protein>
    <recommendedName>
        <fullName evidence="3">histidine kinase</fullName>
        <ecNumber evidence="3">2.7.13.3</ecNumber>
    </recommendedName>
</protein>
<name>A0A520RSR1_9GAMM</name>
<dbReference type="NCBIfam" id="TIGR02966">
    <property type="entry name" value="phoR_proteo"/>
    <property type="match status" value="1"/>
</dbReference>
<dbReference type="Gene3D" id="3.30.565.10">
    <property type="entry name" value="Histidine kinase-like ATPase, C-terminal domain"/>
    <property type="match status" value="1"/>
</dbReference>
<keyword evidence="8 15" id="KW-0812">Transmembrane</keyword>
<dbReference type="Pfam" id="PF11808">
    <property type="entry name" value="PhoR"/>
    <property type="match status" value="1"/>
</dbReference>
<dbReference type="GO" id="GO:0000155">
    <property type="term" value="F:phosphorelay sensor kinase activity"/>
    <property type="evidence" value="ECO:0007669"/>
    <property type="project" value="InterPro"/>
</dbReference>
<dbReference type="Pfam" id="PF00512">
    <property type="entry name" value="HisKA"/>
    <property type="match status" value="1"/>
</dbReference>
<dbReference type="InterPro" id="IPR036097">
    <property type="entry name" value="HisK_dim/P_sf"/>
</dbReference>
<dbReference type="PANTHER" id="PTHR45453">
    <property type="entry name" value="PHOSPHATE REGULON SENSOR PROTEIN PHOR"/>
    <property type="match status" value="1"/>
</dbReference>
<evidence type="ECO:0000256" key="4">
    <source>
        <dbReference type="ARBA" id="ARBA00022448"/>
    </source>
</evidence>
<dbReference type="InterPro" id="IPR003594">
    <property type="entry name" value="HATPase_dom"/>
</dbReference>
<dbReference type="CDD" id="cd00082">
    <property type="entry name" value="HisKA"/>
    <property type="match status" value="1"/>
</dbReference>
<evidence type="ECO:0000256" key="12">
    <source>
        <dbReference type="ARBA" id="ARBA00022989"/>
    </source>
</evidence>
<feature type="domain" description="Histidine kinase" evidence="16">
    <location>
        <begin position="212"/>
        <end position="429"/>
    </location>
</feature>
<evidence type="ECO:0000313" key="17">
    <source>
        <dbReference type="EMBL" id="RZO73282.1"/>
    </source>
</evidence>
<keyword evidence="12 15" id="KW-1133">Transmembrane helix</keyword>
<dbReference type="Gene3D" id="3.30.450.20">
    <property type="entry name" value="PAS domain"/>
    <property type="match status" value="1"/>
</dbReference>
<keyword evidence="5" id="KW-1003">Cell membrane</keyword>
<dbReference type="GO" id="GO:0004721">
    <property type="term" value="F:phosphoprotein phosphatase activity"/>
    <property type="evidence" value="ECO:0007669"/>
    <property type="project" value="InterPro"/>
</dbReference>
<comment type="caution">
    <text evidence="17">The sequence shown here is derived from an EMBL/GenBank/DDBJ whole genome shotgun (WGS) entry which is preliminary data.</text>
</comment>
<keyword evidence="14 15" id="KW-0472">Membrane</keyword>
<evidence type="ECO:0000313" key="18">
    <source>
        <dbReference type="Proteomes" id="UP000320404"/>
    </source>
</evidence>
<evidence type="ECO:0000256" key="14">
    <source>
        <dbReference type="ARBA" id="ARBA00023136"/>
    </source>
</evidence>
<evidence type="ECO:0000256" key="7">
    <source>
        <dbReference type="ARBA" id="ARBA00022679"/>
    </source>
</evidence>
<sequence>MQAWRAELKRHLLILAAVSLAGFATGKLVLAWLLLFVSYAVFNFYQLLRLTKWLAKDHSSNKSPPPESFGLWGGIFDGIYRLQKQERRASAYLENIVNKAQESSAALEIAVIMIDRQNNLDWWNQASESLLGLRYPQDRRQPVTNLIRDPRFSEYFSGNTYDEPLKLNAPRDSGRVLEFQIALFGKNERLMIARDITQLHRLELMRKDFVGNVSHELGTPITVIKGYLEAIMDNMQDLDDKWRKPIKQMHQQSSRMENIVKDLLLLSSLETKTRPRPQDSFSLLQLLSEIRNDTQQIFAKKSHDFRLDCNEELQFLGERGELYSAISNLVTNAAKYTAAESTIMVSAQNSEAGLDIVIRDNGIGIESQHLPRLTERFYRVDVSRSSETGGTGLGLAIVKHIVGRHDGELNIESEVGKGSSFICHFPPNRVKLEAPTAASLEPPAPATTA</sequence>
<dbReference type="SUPFAM" id="SSF55874">
    <property type="entry name" value="ATPase domain of HSP90 chaperone/DNA topoisomerase II/histidine kinase"/>
    <property type="match status" value="1"/>
</dbReference>
<gene>
    <name evidence="17" type="primary">phoR</name>
    <name evidence="17" type="ORF">EVA69_06785</name>
</gene>
<dbReference type="InterPro" id="IPR004358">
    <property type="entry name" value="Sig_transdc_His_kin-like_C"/>
</dbReference>
<comment type="catalytic activity">
    <reaction evidence="1">
        <text>ATP + protein L-histidine = ADP + protein N-phospho-L-histidine.</text>
        <dbReference type="EC" id="2.7.13.3"/>
    </reaction>
</comment>
<keyword evidence="13" id="KW-0902">Two-component regulatory system</keyword>
<comment type="subcellular location">
    <subcellularLocation>
        <location evidence="2">Cell membrane</location>
    </subcellularLocation>
</comment>
<accession>A0A520RSR1</accession>
<evidence type="ECO:0000256" key="15">
    <source>
        <dbReference type="SAM" id="Phobius"/>
    </source>
</evidence>
<evidence type="ECO:0000256" key="13">
    <source>
        <dbReference type="ARBA" id="ARBA00023012"/>
    </source>
</evidence>
<keyword evidence="9" id="KW-0547">Nucleotide-binding</keyword>
<dbReference type="InterPro" id="IPR014310">
    <property type="entry name" value="Sig_transdc_His_kinase_PhoR"/>
</dbReference>
<dbReference type="Gene3D" id="1.10.287.130">
    <property type="match status" value="1"/>
</dbReference>
<dbReference type="EC" id="2.7.13.3" evidence="3"/>
<dbReference type="InterPro" id="IPR021766">
    <property type="entry name" value="PhoR_N"/>
</dbReference>
<keyword evidence="11" id="KW-0067">ATP-binding</keyword>
<dbReference type="InterPro" id="IPR005467">
    <property type="entry name" value="His_kinase_dom"/>
</dbReference>
<evidence type="ECO:0000256" key="6">
    <source>
        <dbReference type="ARBA" id="ARBA00022553"/>
    </source>
</evidence>
<dbReference type="AlphaFoldDB" id="A0A520RSR1"/>
<evidence type="ECO:0000256" key="3">
    <source>
        <dbReference type="ARBA" id="ARBA00012438"/>
    </source>
</evidence>
<dbReference type="SMART" id="SM00388">
    <property type="entry name" value="HisKA"/>
    <property type="match status" value="1"/>
</dbReference>
<evidence type="ECO:0000256" key="5">
    <source>
        <dbReference type="ARBA" id="ARBA00022475"/>
    </source>
</evidence>
<evidence type="ECO:0000256" key="11">
    <source>
        <dbReference type="ARBA" id="ARBA00022840"/>
    </source>
</evidence>